<organism evidence="2 3">
    <name type="scientific">Frigoribacterium faeni</name>
    <dbReference type="NCBI Taxonomy" id="145483"/>
    <lineage>
        <taxon>Bacteria</taxon>
        <taxon>Bacillati</taxon>
        <taxon>Actinomycetota</taxon>
        <taxon>Actinomycetes</taxon>
        <taxon>Micrococcales</taxon>
        <taxon>Microbacteriaceae</taxon>
        <taxon>Frigoribacterium</taxon>
    </lineage>
</organism>
<proteinExistence type="predicted"/>
<evidence type="ECO:0000313" key="2">
    <source>
        <dbReference type="EMBL" id="GEK83912.1"/>
    </source>
</evidence>
<sequence>MREATADTGSDSDGADEDPFMLSWAVPVGTGAGRSAPPRPGRAPLLDSGLPALARKPRSKGRP</sequence>
<dbReference type="EMBL" id="BJUV01000022">
    <property type="protein sequence ID" value="GEK83912.1"/>
    <property type="molecule type" value="Genomic_DNA"/>
</dbReference>
<evidence type="ECO:0000313" key="3">
    <source>
        <dbReference type="Proteomes" id="UP000321154"/>
    </source>
</evidence>
<gene>
    <name evidence="2" type="ORF">FFA01_22210</name>
</gene>
<evidence type="ECO:0000256" key="1">
    <source>
        <dbReference type="SAM" id="MobiDB-lite"/>
    </source>
</evidence>
<protein>
    <submittedName>
        <fullName evidence="2">Uncharacterized protein</fullName>
    </submittedName>
</protein>
<dbReference type="Proteomes" id="UP000321154">
    <property type="component" value="Unassembled WGS sequence"/>
</dbReference>
<comment type="caution">
    <text evidence="2">The sequence shown here is derived from an EMBL/GenBank/DDBJ whole genome shotgun (WGS) entry which is preliminary data.</text>
</comment>
<keyword evidence="3" id="KW-1185">Reference proteome</keyword>
<feature type="region of interest" description="Disordered" evidence="1">
    <location>
        <begin position="1"/>
        <end position="63"/>
    </location>
</feature>
<reference evidence="2 3" key="1">
    <citation type="submission" date="2019-07" db="EMBL/GenBank/DDBJ databases">
        <title>Whole genome shotgun sequence of Frigoribacterium faeni NBRC 103066.</title>
        <authorList>
            <person name="Hosoyama A."/>
            <person name="Uohara A."/>
            <person name="Ohji S."/>
            <person name="Ichikawa N."/>
        </authorList>
    </citation>
    <scope>NUCLEOTIDE SEQUENCE [LARGE SCALE GENOMIC DNA]</scope>
    <source>
        <strain evidence="2 3">NBRC 103066</strain>
    </source>
</reference>
<accession>A0ABQ0UR19</accession>
<name>A0ABQ0UR19_9MICO</name>